<feature type="transmembrane region" description="Helical" evidence="1">
    <location>
        <begin position="7"/>
        <end position="28"/>
    </location>
</feature>
<name>A0A060T4Z9_BLAAD</name>
<protein>
    <submittedName>
        <fullName evidence="3">ARAD1B00198p</fullName>
    </submittedName>
</protein>
<organism evidence="3">
    <name type="scientific">Blastobotrys adeninivorans</name>
    <name type="common">Yeast</name>
    <name type="synonym">Arxula adeninivorans</name>
    <dbReference type="NCBI Taxonomy" id="409370"/>
    <lineage>
        <taxon>Eukaryota</taxon>
        <taxon>Fungi</taxon>
        <taxon>Dikarya</taxon>
        <taxon>Ascomycota</taxon>
        <taxon>Saccharomycotina</taxon>
        <taxon>Dipodascomycetes</taxon>
        <taxon>Dipodascales</taxon>
        <taxon>Trichomonascaceae</taxon>
        <taxon>Blastobotrys</taxon>
    </lineage>
</organism>
<feature type="domain" description="Secreted protein CSS2 C-terminal" evidence="2">
    <location>
        <begin position="36"/>
        <end position="151"/>
    </location>
</feature>
<sequence>MTFNLQAFIIGYTVLATIIILYQNAFILDYRCTITQTFIAAVVAGEPMKNFVLWIADQLKKDSSSHYCPNGDEGSYDAYQGSEPVTIYTKMWASGRNCDTIAERDTIAGSMWKLFEDKYKNGDSYIKLPEAGCLSGNHGGTYNTFLPFGTNKDKVYAQDCVNQKFPECVSGGENDLK</sequence>
<dbReference type="InterPro" id="IPR046624">
    <property type="entry name" value="CSS2_C"/>
</dbReference>
<accession>A0A060T4Z9</accession>
<evidence type="ECO:0000256" key="1">
    <source>
        <dbReference type="SAM" id="Phobius"/>
    </source>
</evidence>
<dbReference type="PhylomeDB" id="A0A060T4Z9"/>
<keyword evidence="1" id="KW-0812">Transmembrane</keyword>
<keyword evidence="1" id="KW-0472">Membrane</keyword>
<gene>
    <name evidence="3" type="ORF">GNLVRS02_ARAD1B00198g</name>
</gene>
<dbReference type="EMBL" id="HG937692">
    <property type="protein sequence ID" value="CDP35894.1"/>
    <property type="molecule type" value="Genomic_DNA"/>
</dbReference>
<dbReference type="AlphaFoldDB" id="A0A060T4Z9"/>
<evidence type="ECO:0000313" key="3">
    <source>
        <dbReference type="EMBL" id="CDP35894.1"/>
    </source>
</evidence>
<evidence type="ECO:0000259" key="2">
    <source>
        <dbReference type="Pfam" id="PF20521"/>
    </source>
</evidence>
<dbReference type="Pfam" id="PF20521">
    <property type="entry name" value="DUF6736"/>
    <property type="match status" value="1"/>
</dbReference>
<reference evidence="3" key="1">
    <citation type="submission" date="2014-02" db="EMBL/GenBank/DDBJ databases">
        <authorList>
            <person name="Genoscope - CEA"/>
        </authorList>
    </citation>
    <scope>NUCLEOTIDE SEQUENCE</scope>
    <source>
        <strain evidence="3">LS3</strain>
    </source>
</reference>
<keyword evidence="1" id="KW-1133">Transmembrane helix</keyword>
<reference evidence="3" key="2">
    <citation type="submission" date="2014-06" db="EMBL/GenBank/DDBJ databases">
        <title>The complete genome of Blastobotrys (Arxula) adeninivorans LS3 - a yeast of biotechnological interest.</title>
        <authorList>
            <person name="Kunze G."/>
            <person name="Gaillardin C."/>
            <person name="Czernicka M."/>
            <person name="Durrens P."/>
            <person name="Martin T."/>
            <person name="Boer E."/>
            <person name="Gabaldon T."/>
            <person name="Cruz J."/>
            <person name="Talla E."/>
            <person name="Marck C."/>
            <person name="Goffeau A."/>
            <person name="Barbe V."/>
            <person name="Baret P."/>
            <person name="Baronian K."/>
            <person name="Beier S."/>
            <person name="Bleykasten C."/>
            <person name="Bode R."/>
            <person name="Casaregola S."/>
            <person name="Despons L."/>
            <person name="Fairhead C."/>
            <person name="Giersberg M."/>
            <person name="Gierski P."/>
            <person name="Hahnel U."/>
            <person name="Hartmann A."/>
            <person name="Jankowska D."/>
            <person name="Jubin C."/>
            <person name="Jung P."/>
            <person name="Lafontaine I."/>
            <person name="Leh-Louis V."/>
            <person name="Lemaire M."/>
            <person name="Marcet-Houben M."/>
            <person name="Mascher M."/>
            <person name="Morel G."/>
            <person name="Richard G.-F."/>
            <person name="Riechen J."/>
            <person name="Sacerdot C."/>
            <person name="Sarkar A."/>
            <person name="Savel G."/>
            <person name="Schacherer J."/>
            <person name="Sherman D."/>
            <person name="Straub M.-L."/>
            <person name="Stein N."/>
            <person name="Thierry A."/>
            <person name="Trautwein-Schult A."/>
            <person name="Westhof E."/>
            <person name="Worch S."/>
            <person name="Dujon B."/>
            <person name="Souciet J.-L."/>
            <person name="Wincker P."/>
            <person name="Scholz U."/>
            <person name="Neuveglise N."/>
        </authorList>
    </citation>
    <scope>NUCLEOTIDE SEQUENCE</scope>
    <source>
        <strain evidence="3">LS3</strain>
    </source>
</reference>
<proteinExistence type="predicted"/>